<dbReference type="Gene3D" id="3.30.70.360">
    <property type="match status" value="1"/>
</dbReference>
<gene>
    <name evidence="8" type="ORF">ASZ90_017925</name>
</gene>
<keyword evidence="3" id="KW-0479">Metal-binding</keyword>
<dbReference type="EC" id="3.4.11.4" evidence="8"/>
<dbReference type="PANTHER" id="PTHR42994:SF2">
    <property type="entry name" value="PEPTIDASE"/>
    <property type="match status" value="1"/>
</dbReference>
<organism evidence="8">
    <name type="scientific">hydrocarbon metagenome</name>
    <dbReference type="NCBI Taxonomy" id="938273"/>
    <lineage>
        <taxon>unclassified sequences</taxon>
        <taxon>metagenomes</taxon>
        <taxon>ecological metagenomes</taxon>
    </lineage>
</organism>
<protein>
    <submittedName>
        <fullName evidence="8">Peptidase t</fullName>
        <ecNumber evidence="8">3.4.11.4</ecNumber>
    </submittedName>
</protein>
<evidence type="ECO:0000313" key="8">
    <source>
        <dbReference type="EMBL" id="KUG04786.1"/>
    </source>
</evidence>
<comment type="cofactor">
    <cofactor evidence="1">
        <name>Zn(2+)</name>
        <dbReference type="ChEBI" id="CHEBI:29105"/>
    </cofactor>
</comment>
<dbReference type="GO" id="GO:0045148">
    <property type="term" value="F:tripeptide aminopeptidase activity"/>
    <property type="evidence" value="ECO:0007669"/>
    <property type="project" value="UniProtKB-EC"/>
</dbReference>
<dbReference type="NCBIfam" id="TIGR01883">
    <property type="entry name" value="PepT-like"/>
    <property type="match status" value="1"/>
</dbReference>
<dbReference type="InterPro" id="IPR001261">
    <property type="entry name" value="ArgE/DapE_CS"/>
</dbReference>
<evidence type="ECO:0000256" key="5">
    <source>
        <dbReference type="ARBA" id="ARBA00022833"/>
    </source>
</evidence>
<keyword evidence="2" id="KW-0645">Protease</keyword>
<evidence type="ECO:0000256" key="3">
    <source>
        <dbReference type="ARBA" id="ARBA00022723"/>
    </source>
</evidence>
<dbReference type="InterPro" id="IPR011650">
    <property type="entry name" value="Peptidase_M20_dimer"/>
</dbReference>
<keyword evidence="4 8" id="KW-0378">Hydrolase</keyword>
<dbReference type="Pfam" id="PF07687">
    <property type="entry name" value="M20_dimer"/>
    <property type="match status" value="1"/>
</dbReference>
<reference evidence="8" key="1">
    <citation type="journal article" date="2015" name="Proc. Natl. Acad. Sci. U.S.A.">
        <title>Networks of energetic and metabolic interactions define dynamics in microbial communities.</title>
        <authorList>
            <person name="Embree M."/>
            <person name="Liu J.K."/>
            <person name="Al-Bassam M.M."/>
            <person name="Zengler K."/>
        </authorList>
    </citation>
    <scope>NUCLEOTIDE SEQUENCE</scope>
</reference>
<evidence type="ECO:0000259" key="7">
    <source>
        <dbReference type="Pfam" id="PF07687"/>
    </source>
</evidence>
<sequence>MINQQRIIDNFITMVEIASVSGKEGKIRDYLLGEFTGRGLQVLEDQTGDMLNGESGNLLVKIPGILEAETILFAAHMDTVEPGEGIEASLADGVIISKGNTILGSDDKAAIAAMIEAVDVLRENKIPHGPLELLITVCEEQGLKGSKHFDFTRLDSVMAYVLDAGGDPGTIITQSPCQNEIEYKVYGKPAHAGMNPERGINAIQAAAMALARMPCGRIDQDTTCNLGIIEGGTARNIVADYCHIKGEARSLTRPRLDEITELLKDTFIDEVQKQGARAEVDVKFLYSEVKLSPGDRVVKTAVRAMESIGLIPSLESTGGGSDASIIHGGGIPCVNLGIGMNNVHTCAEYIKVEDLVKDARIVLSIIREVTKED</sequence>
<dbReference type="InterPro" id="IPR008007">
    <property type="entry name" value="Peptidase_M42"/>
</dbReference>
<keyword evidence="5" id="KW-0862">Zinc</keyword>
<accession>A0A0W8E815</accession>
<proteinExistence type="predicted"/>
<keyword evidence="6" id="KW-0482">Metalloprotease</keyword>
<dbReference type="InterPro" id="IPR036264">
    <property type="entry name" value="Bact_exopeptidase_dim_dom"/>
</dbReference>
<dbReference type="InterPro" id="IPR002933">
    <property type="entry name" value="Peptidase_M20"/>
</dbReference>
<dbReference type="Gene3D" id="3.40.630.10">
    <property type="entry name" value="Zn peptidases"/>
    <property type="match status" value="1"/>
</dbReference>
<dbReference type="InterPro" id="IPR010162">
    <property type="entry name" value="PepT-like"/>
</dbReference>
<dbReference type="EMBL" id="LNQE01001842">
    <property type="protein sequence ID" value="KUG04786.1"/>
    <property type="molecule type" value="Genomic_DNA"/>
</dbReference>
<dbReference type="Pfam" id="PF01546">
    <property type="entry name" value="Peptidase_M20"/>
    <property type="match status" value="1"/>
</dbReference>
<evidence type="ECO:0000256" key="1">
    <source>
        <dbReference type="ARBA" id="ARBA00001947"/>
    </source>
</evidence>
<dbReference type="PANTHER" id="PTHR42994">
    <property type="entry name" value="PEPTIDASE T"/>
    <property type="match status" value="1"/>
</dbReference>
<feature type="domain" description="Peptidase M20 dimerisation" evidence="7">
    <location>
        <begin position="183"/>
        <end position="267"/>
    </location>
</feature>
<dbReference type="SUPFAM" id="SSF55031">
    <property type="entry name" value="Bacterial exopeptidase dimerisation domain"/>
    <property type="match status" value="1"/>
</dbReference>
<dbReference type="GO" id="GO:0008237">
    <property type="term" value="F:metallopeptidase activity"/>
    <property type="evidence" value="ECO:0007669"/>
    <property type="project" value="UniProtKB-KW"/>
</dbReference>
<evidence type="ECO:0000256" key="2">
    <source>
        <dbReference type="ARBA" id="ARBA00022670"/>
    </source>
</evidence>
<dbReference type="PIRSF" id="PIRSF001123">
    <property type="entry name" value="PepA_GA"/>
    <property type="match status" value="1"/>
</dbReference>
<dbReference type="PROSITE" id="PS00758">
    <property type="entry name" value="ARGE_DAPE_CPG2_1"/>
    <property type="match status" value="1"/>
</dbReference>
<dbReference type="GO" id="GO:0046872">
    <property type="term" value="F:metal ion binding"/>
    <property type="evidence" value="ECO:0007669"/>
    <property type="project" value="UniProtKB-KW"/>
</dbReference>
<comment type="caution">
    <text evidence="8">The sequence shown here is derived from an EMBL/GenBank/DDBJ whole genome shotgun (WGS) entry which is preliminary data.</text>
</comment>
<dbReference type="GO" id="GO:0006508">
    <property type="term" value="P:proteolysis"/>
    <property type="evidence" value="ECO:0007669"/>
    <property type="project" value="UniProtKB-KW"/>
</dbReference>
<evidence type="ECO:0000256" key="6">
    <source>
        <dbReference type="ARBA" id="ARBA00023049"/>
    </source>
</evidence>
<dbReference type="AlphaFoldDB" id="A0A0W8E815"/>
<name>A0A0W8E815_9ZZZZ</name>
<keyword evidence="8" id="KW-0031">Aminopeptidase</keyword>
<dbReference type="SUPFAM" id="SSF53187">
    <property type="entry name" value="Zn-dependent exopeptidases"/>
    <property type="match status" value="1"/>
</dbReference>
<evidence type="ECO:0000256" key="4">
    <source>
        <dbReference type="ARBA" id="ARBA00022801"/>
    </source>
</evidence>